<feature type="chain" id="PRO_5038873801" description="Lipoprotein" evidence="1">
    <location>
        <begin position="25"/>
        <end position="274"/>
    </location>
</feature>
<proteinExistence type="predicted"/>
<dbReference type="OrthoDB" id="1957331at2"/>
<dbReference type="Pfam" id="PF20316">
    <property type="entry name" value="DUF6612"/>
    <property type="match status" value="1"/>
</dbReference>
<gene>
    <name evidence="2" type="ORF">DRW41_13895</name>
</gene>
<dbReference type="RefSeq" id="WP_115452610.1">
    <property type="nucleotide sequence ID" value="NZ_QNQT01000006.1"/>
</dbReference>
<sequence length="274" mass="30223">MRKILPIGKTILLLLLLAACTGNNDGLRQKATTRSISAEEVIAKADAAFENLDSLSVNLEIIQYIEDVGAGTKQKLSSVINMDLLTSPAAFHQTANMTNHETGLSQTSEAYYTTEEMFINDGTETRWKKVPDEQAALAVAASMKMNPAAELHKADGLQDILSMESTSREYIVTLKAAGNQHMDELKKIIMASMPSEFQLNTELLEKLNIKNFNYELAVNRKSFFPERFNAKAEIELSIAGNSVTMKQEMEGSYSNFNNIMGISVPDSVRMLAGD</sequence>
<keyword evidence="3" id="KW-1185">Reference proteome</keyword>
<name>A0A3D8GPB4_9BACI</name>
<dbReference type="InterPro" id="IPR046720">
    <property type="entry name" value="DUF6612"/>
</dbReference>
<evidence type="ECO:0000256" key="1">
    <source>
        <dbReference type="SAM" id="SignalP"/>
    </source>
</evidence>
<dbReference type="Gene3D" id="2.50.20.20">
    <property type="match status" value="1"/>
</dbReference>
<comment type="caution">
    <text evidence="2">The sequence shown here is derived from an EMBL/GenBank/DDBJ whole genome shotgun (WGS) entry which is preliminary data.</text>
</comment>
<evidence type="ECO:0000313" key="2">
    <source>
        <dbReference type="EMBL" id="RDU36121.1"/>
    </source>
</evidence>
<evidence type="ECO:0000313" key="3">
    <source>
        <dbReference type="Proteomes" id="UP000257144"/>
    </source>
</evidence>
<dbReference type="PROSITE" id="PS51257">
    <property type="entry name" value="PROKAR_LIPOPROTEIN"/>
    <property type="match status" value="1"/>
</dbReference>
<dbReference type="AlphaFoldDB" id="A0A3D8GPB4"/>
<accession>A0A3D8GPB4</accession>
<dbReference type="EMBL" id="QNQT01000006">
    <property type="protein sequence ID" value="RDU36121.1"/>
    <property type="molecule type" value="Genomic_DNA"/>
</dbReference>
<dbReference type="Proteomes" id="UP000257144">
    <property type="component" value="Unassembled WGS sequence"/>
</dbReference>
<feature type="signal peptide" evidence="1">
    <location>
        <begin position="1"/>
        <end position="24"/>
    </location>
</feature>
<evidence type="ECO:0008006" key="4">
    <source>
        <dbReference type="Google" id="ProtNLM"/>
    </source>
</evidence>
<organism evidence="2 3">
    <name type="scientific">Neobacillus piezotolerans</name>
    <dbReference type="NCBI Taxonomy" id="2259171"/>
    <lineage>
        <taxon>Bacteria</taxon>
        <taxon>Bacillati</taxon>
        <taxon>Bacillota</taxon>
        <taxon>Bacilli</taxon>
        <taxon>Bacillales</taxon>
        <taxon>Bacillaceae</taxon>
        <taxon>Neobacillus</taxon>
    </lineage>
</organism>
<reference evidence="2 3" key="1">
    <citation type="submission" date="2018-07" db="EMBL/GenBank/DDBJ databases">
        <title>Bacillus sp. YLB-04 draft genome sequence.</title>
        <authorList>
            <person name="Yu L."/>
            <person name="Tang X."/>
        </authorList>
    </citation>
    <scope>NUCLEOTIDE SEQUENCE [LARGE SCALE GENOMIC DNA]</scope>
    <source>
        <strain evidence="2 3">YLB-04</strain>
    </source>
</reference>
<protein>
    <recommendedName>
        <fullName evidence="4">Lipoprotein</fullName>
    </recommendedName>
</protein>
<keyword evidence="1" id="KW-0732">Signal</keyword>